<dbReference type="Proteomes" id="UP001604336">
    <property type="component" value="Unassembled WGS sequence"/>
</dbReference>
<accession>A0ABD1VV41</accession>
<evidence type="ECO:0000313" key="2">
    <source>
        <dbReference type="Proteomes" id="UP001604336"/>
    </source>
</evidence>
<reference evidence="2" key="1">
    <citation type="submission" date="2024-07" db="EMBL/GenBank/DDBJ databases">
        <title>Two chromosome-level genome assemblies of Korean endemic species Abeliophyllum distichum and Forsythia ovata (Oleaceae).</title>
        <authorList>
            <person name="Jang H."/>
        </authorList>
    </citation>
    <scope>NUCLEOTIDE SEQUENCE [LARGE SCALE GENOMIC DNA]</scope>
</reference>
<dbReference type="EMBL" id="JBFOLK010000001">
    <property type="protein sequence ID" value="KAL2540548.1"/>
    <property type="molecule type" value="Genomic_DNA"/>
</dbReference>
<evidence type="ECO:0000313" key="1">
    <source>
        <dbReference type="EMBL" id="KAL2540548.1"/>
    </source>
</evidence>
<protein>
    <submittedName>
        <fullName evidence="1">Uncharacterized protein</fullName>
    </submittedName>
</protein>
<gene>
    <name evidence="1" type="ORF">Adt_01526</name>
</gene>
<comment type="caution">
    <text evidence="1">The sequence shown here is derived from an EMBL/GenBank/DDBJ whole genome shotgun (WGS) entry which is preliminary data.</text>
</comment>
<proteinExistence type="predicted"/>
<organism evidence="1 2">
    <name type="scientific">Abeliophyllum distichum</name>
    <dbReference type="NCBI Taxonomy" id="126358"/>
    <lineage>
        <taxon>Eukaryota</taxon>
        <taxon>Viridiplantae</taxon>
        <taxon>Streptophyta</taxon>
        <taxon>Embryophyta</taxon>
        <taxon>Tracheophyta</taxon>
        <taxon>Spermatophyta</taxon>
        <taxon>Magnoliopsida</taxon>
        <taxon>eudicotyledons</taxon>
        <taxon>Gunneridae</taxon>
        <taxon>Pentapetalae</taxon>
        <taxon>asterids</taxon>
        <taxon>lamiids</taxon>
        <taxon>Lamiales</taxon>
        <taxon>Oleaceae</taxon>
        <taxon>Forsythieae</taxon>
        <taxon>Abeliophyllum</taxon>
    </lineage>
</organism>
<keyword evidence="2" id="KW-1185">Reference proteome</keyword>
<sequence length="144" mass="16385">MSASHISPDLRWHRRRSYRICAKETSSSRICVTVNHPSIINRHQPPKIHSSSTTKKIKNLLETQIRPSQIHSHRSPDLHNRATDPFGSALSCTYPIICAWWHRPVAWIHRVCCAVPVVLSGEVFLAASFSKYGDPFCVNVFNTK</sequence>
<name>A0ABD1VV41_9LAMI</name>
<dbReference type="AlphaFoldDB" id="A0ABD1VV41"/>